<reference evidence="1" key="1">
    <citation type="submission" date="2019-08" db="EMBL/GenBank/DDBJ databases">
        <authorList>
            <person name="Kucharzyk K."/>
            <person name="Murdoch R.W."/>
            <person name="Higgins S."/>
            <person name="Loffler F."/>
        </authorList>
    </citation>
    <scope>NUCLEOTIDE SEQUENCE</scope>
</reference>
<sequence>MANPRERLLGDELVVHAHYDDRGSRTTVRPSGKRALDIRFAAAGNDARCKARRLSRGLQRPLRRVRGNQKPRAGHMEPFRVGIVNFYPVNAHDSASKLT</sequence>
<name>A0A644Y557_9ZZZZ</name>
<gene>
    <name evidence="1" type="ORF">SDC9_69808</name>
</gene>
<dbReference type="EMBL" id="VSSQ01004006">
    <property type="protein sequence ID" value="MPM23337.1"/>
    <property type="molecule type" value="Genomic_DNA"/>
</dbReference>
<evidence type="ECO:0000313" key="1">
    <source>
        <dbReference type="EMBL" id="MPM23337.1"/>
    </source>
</evidence>
<comment type="caution">
    <text evidence="1">The sequence shown here is derived from an EMBL/GenBank/DDBJ whole genome shotgun (WGS) entry which is preliminary data.</text>
</comment>
<proteinExistence type="predicted"/>
<organism evidence="1">
    <name type="scientific">bioreactor metagenome</name>
    <dbReference type="NCBI Taxonomy" id="1076179"/>
    <lineage>
        <taxon>unclassified sequences</taxon>
        <taxon>metagenomes</taxon>
        <taxon>ecological metagenomes</taxon>
    </lineage>
</organism>
<accession>A0A644Y557</accession>
<dbReference type="AlphaFoldDB" id="A0A644Y557"/>
<protein>
    <submittedName>
        <fullName evidence="1">Uncharacterized protein</fullName>
    </submittedName>
</protein>